<protein>
    <recommendedName>
        <fullName evidence="4">Defensin-like protein</fullName>
    </recommendedName>
</protein>
<feature type="chain" id="PRO_5002350476" description="Defensin-like protein" evidence="1">
    <location>
        <begin position="28"/>
        <end position="90"/>
    </location>
</feature>
<evidence type="ECO:0000256" key="1">
    <source>
        <dbReference type="SAM" id="SignalP"/>
    </source>
</evidence>
<evidence type="ECO:0000313" key="2">
    <source>
        <dbReference type="EnsemblPlants" id="LPERR12G05480.1"/>
    </source>
</evidence>
<accession>A0A0D9XXV0</accession>
<dbReference type="Proteomes" id="UP000032180">
    <property type="component" value="Chromosome 12"/>
</dbReference>
<evidence type="ECO:0008006" key="4">
    <source>
        <dbReference type="Google" id="ProtNLM"/>
    </source>
</evidence>
<dbReference type="EnsemblPlants" id="LPERR12G05480.1">
    <property type="protein sequence ID" value="LPERR12G05480.1"/>
    <property type="gene ID" value="LPERR12G05480"/>
</dbReference>
<keyword evidence="1" id="KW-0732">Signal</keyword>
<organism evidence="2 3">
    <name type="scientific">Leersia perrieri</name>
    <dbReference type="NCBI Taxonomy" id="77586"/>
    <lineage>
        <taxon>Eukaryota</taxon>
        <taxon>Viridiplantae</taxon>
        <taxon>Streptophyta</taxon>
        <taxon>Embryophyta</taxon>
        <taxon>Tracheophyta</taxon>
        <taxon>Spermatophyta</taxon>
        <taxon>Magnoliopsida</taxon>
        <taxon>Liliopsida</taxon>
        <taxon>Poales</taxon>
        <taxon>Poaceae</taxon>
        <taxon>BOP clade</taxon>
        <taxon>Oryzoideae</taxon>
        <taxon>Oryzeae</taxon>
        <taxon>Oryzinae</taxon>
        <taxon>Leersia</taxon>
    </lineage>
</organism>
<reference evidence="2" key="3">
    <citation type="submission" date="2015-04" db="UniProtKB">
        <authorList>
            <consortium name="EnsemblPlants"/>
        </authorList>
    </citation>
    <scope>IDENTIFICATION</scope>
</reference>
<sequence>MTIFMKNGTVLIMYLMVTSMVLSICLAAGTQAYLNCADLPGCTEHKCSADCRHRGFPGTPGLVDCSDDLCCCARSLHPNDKDNRRDEFLA</sequence>
<evidence type="ECO:0000313" key="3">
    <source>
        <dbReference type="Proteomes" id="UP000032180"/>
    </source>
</evidence>
<reference evidence="3" key="2">
    <citation type="submission" date="2013-12" db="EMBL/GenBank/DDBJ databases">
        <authorList>
            <person name="Yu Y."/>
            <person name="Lee S."/>
            <person name="de Baynast K."/>
            <person name="Wissotski M."/>
            <person name="Liu L."/>
            <person name="Talag J."/>
            <person name="Goicoechea J."/>
            <person name="Angelova A."/>
            <person name="Jetty R."/>
            <person name="Kudrna D."/>
            <person name="Golser W."/>
            <person name="Rivera L."/>
            <person name="Zhang J."/>
            <person name="Wing R."/>
        </authorList>
    </citation>
    <scope>NUCLEOTIDE SEQUENCE</scope>
</reference>
<reference evidence="2 3" key="1">
    <citation type="submission" date="2012-08" db="EMBL/GenBank/DDBJ databases">
        <title>Oryza genome evolution.</title>
        <authorList>
            <person name="Wing R.A."/>
        </authorList>
    </citation>
    <scope>NUCLEOTIDE SEQUENCE</scope>
</reference>
<keyword evidence="3" id="KW-1185">Reference proteome</keyword>
<proteinExistence type="predicted"/>
<name>A0A0D9XXV0_9ORYZ</name>
<dbReference type="HOGENOM" id="CLU_172132_0_0_1"/>
<dbReference type="AlphaFoldDB" id="A0A0D9XXV0"/>
<dbReference type="Gramene" id="LPERR12G05480.1">
    <property type="protein sequence ID" value="LPERR12G05480.1"/>
    <property type="gene ID" value="LPERR12G05480"/>
</dbReference>
<feature type="signal peptide" evidence="1">
    <location>
        <begin position="1"/>
        <end position="27"/>
    </location>
</feature>